<dbReference type="InterPro" id="IPR000160">
    <property type="entry name" value="GGDEF_dom"/>
</dbReference>
<dbReference type="Gene3D" id="3.20.20.450">
    <property type="entry name" value="EAL domain"/>
    <property type="match status" value="1"/>
</dbReference>
<dbReference type="InterPro" id="IPR043128">
    <property type="entry name" value="Rev_trsase/Diguanyl_cyclase"/>
</dbReference>
<dbReference type="SMART" id="SM00052">
    <property type="entry name" value="EAL"/>
    <property type="match status" value="1"/>
</dbReference>
<dbReference type="Pfam" id="PF00990">
    <property type="entry name" value="GGDEF"/>
    <property type="match status" value="1"/>
</dbReference>
<evidence type="ECO:0000259" key="2">
    <source>
        <dbReference type="PROSITE" id="PS50112"/>
    </source>
</evidence>
<keyword evidence="1" id="KW-0472">Membrane</keyword>
<dbReference type="NCBIfam" id="TIGR00229">
    <property type="entry name" value="sensory_box"/>
    <property type="match status" value="1"/>
</dbReference>
<dbReference type="PROSITE" id="PS50883">
    <property type="entry name" value="EAL"/>
    <property type="match status" value="1"/>
</dbReference>
<dbReference type="SUPFAM" id="SSF141868">
    <property type="entry name" value="EAL domain-like"/>
    <property type="match status" value="1"/>
</dbReference>
<feature type="domain" description="PAC" evidence="3">
    <location>
        <begin position="428"/>
        <end position="480"/>
    </location>
</feature>
<dbReference type="Pfam" id="PF13426">
    <property type="entry name" value="PAS_9"/>
    <property type="match status" value="2"/>
</dbReference>
<accession>A0ABQ5NP77</accession>
<feature type="domain" description="GGDEF" evidence="5">
    <location>
        <begin position="512"/>
        <end position="645"/>
    </location>
</feature>
<evidence type="ECO:0000313" key="7">
    <source>
        <dbReference type="Proteomes" id="UP001065593"/>
    </source>
</evidence>
<gene>
    <name evidence="6" type="ORF">LYSBPC_29210</name>
</gene>
<dbReference type="RefSeq" id="WP_264989667.1">
    <property type="nucleotide sequence ID" value="NZ_BRZA01000004.1"/>
</dbReference>
<feature type="domain" description="EAL" evidence="4">
    <location>
        <begin position="654"/>
        <end position="908"/>
    </location>
</feature>
<dbReference type="PANTHER" id="PTHR44757:SF2">
    <property type="entry name" value="BIOFILM ARCHITECTURE MAINTENANCE PROTEIN MBAA"/>
    <property type="match status" value="1"/>
</dbReference>
<dbReference type="InterPro" id="IPR000014">
    <property type="entry name" value="PAS"/>
</dbReference>
<dbReference type="EMBL" id="BRZA01000004">
    <property type="protein sequence ID" value="GLC89794.1"/>
    <property type="molecule type" value="Genomic_DNA"/>
</dbReference>
<dbReference type="PROSITE" id="PS50113">
    <property type="entry name" value="PAC"/>
    <property type="match status" value="1"/>
</dbReference>
<dbReference type="CDD" id="cd00130">
    <property type="entry name" value="PAS"/>
    <property type="match status" value="1"/>
</dbReference>
<dbReference type="InterPro" id="IPR000700">
    <property type="entry name" value="PAS-assoc_C"/>
</dbReference>
<dbReference type="PANTHER" id="PTHR44757">
    <property type="entry name" value="DIGUANYLATE CYCLASE DGCP"/>
    <property type="match status" value="1"/>
</dbReference>
<feature type="transmembrane region" description="Helical" evidence="1">
    <location>
        <begin position="199"/>
        <end position="217"/>
    </location>
</feature>
<protein>
    <recommendedName>
        <fullName evidence="8">EAL domain-containing protein</fullName>
    </recommendedName>
</protein>
<dbReference type="PROSITE" id="PS50887">
    <property type="entry name" value="GGDEF"/>
    <property type="match status" value="1"/>
</dbReference>
<dbReference type="SMART" id="SM00267">
    <property type="entry name" value="GGDEF"/>
    <property type="match status" value="1"/>
</dbReference>
<evidence type="ECO:0000256" key="1">
    <source>
        <dbReference type="SAM" id="Phobius"/>
    </source>
</evidence>
<evidence type="ECO:0000259" key="3">
    <source>
        <dbReference type="PROSITE" id="PS50113"/>
    </source>
</evidence>
<dbReference type="InterPro" id="IPR035965">
    <property type="entry name" value="PAS-like_dom_sf"/>
</dbReference>
<evidence type="ECO:0008006" key="8">
    <source>
        <dbReference type="Google" id="ProtNLM"/>
    </source>
</evidence>
<dbReference type="Pfam" id="PF00563">
    <property type="entry name" value="EAL"/>
    <property type="match status" value="1"/>
</dbReference>
<reference evidence="6" key="1">
    <citation type="submission" date="2022-08" db="EMBL/GenBank/DDBJ databases">
        <title>Draft genome sequence of Lysinibacillus sp. strain KH24.</title>
        <authorList>
            <person name="Kanbe H."/>
            <person name="Itoh H."/>
        </authorList>
    </citation>
    <scope>NUCLEOTIDE SEQUENCE</scope>
    <source>
        <strain evidence="6">KH24</strain>
    </source>
</reference>
<feature type="transmembrane region" description="Helical" evidence="1">
    <location>
        <begin position="137"/>
        <end position="154"/>
    </location>
</feature>
<organism evidence="6 7">
    <name type="scientific">Lysinibacillus piscis</name>
    <dbReference type="NCBI Taxonomy" id="2518931"/>
    <lineage>
        <taxon>Bacteria</taxon>
        <taxon>Bacillati</taxon>
        <taxon>Bacillota</taxon>
        <taxon>Bacilli</taxon>
        <taxon>Bacillales</taxon>
        <taxon>Bacillaceae</taxon>
        <taxon>Lysinibacillus</taxon>
    </lineage>
</organism>
<feature type="domain" description="PAS" evidence="2">
    <location>
        <begin position="361"/>
        <end position="401"/>
    </location>
</feature>
<feature type="transmembrane region" description="Helical" evidence="1">
    <location>
        <begin position="31"/>
        <end position="52"/>
    </location>
</feature>
<feature type="transmembrane region" description="Helical" evidence="1">
    <location>
        <begin position="94"/>
        <end position="117"/>
    </location>
</feature>
<dbReference type="CDD" id="cd01948">
    <property type="entry name" value="EAL"/>
    <property type="match status" value="1"/>
</dbReference>
<dbReference type="InterPro" id="IPR001633">
    <property type="entry name" value="EAL_dom"/>
</dbReference>
<dbReference type="SUPFAM" id="SSF55785">
    <property type="entry name" value="PYP-like sensor domain (PAS domain)"/>
    <property type="match status" value="2"/>
</dbReference>
<keyword evidence="1" id="KW-1133">Transmembrane helix</keyword>
<keyword evidence="7" id="KW-1185">Reference proteome</keyword>
<dbReference type="Gene3D" id="3.30.70.270">
    <property type="match status" value="1"/>
</dbReference>
<name>A0ABQ5NP77_9BACI</name>
<dbReference type="Proteomes" id="UP001065593">
    <property type="component" value="Unassembled WGS sequence"/>
</dbReference>
<sequence length="914" mass="105082">MYTILLFTCLIIAFILLFLLYRVRHAKIAKLLMICVVIASFWFLAEAASLYIKSDTLAIILHKLKFISVILLPPCYVIWATNYTNQKQWHLKELLALFFIPALSMLSLFTNFPYAFFGEIKRVHVEGVLMFQKKYEIGFYIHTVFSYINIVYVCTKFMFKALYSSRLYRKQSSFIFIGTAVTFLINFISIVFFTNILPIDYTAISILLTLIIAYWGIFRLPRHTMISVARELLVENLKVISFIVDVSNKIIDVNPAAREFIGKFSNGQFSAKKNINYIGIQLEEVLTFLPAQYQLEISEPDQLIVLTKDEQSFYFTEYKKVILDKDGAAIGSIYMLHDVTEMQEYVHRLELLNEELLISDRIISTAGESILITDVDGTILRINEAFEKMTGYSKHELIGNTPRMLKSGIHDKAFYEDMWKSIKEHGYWEGEIWDKRKDGKIYPKWMSITPLKGKKGIVENYISISTDISDMKKTEQQLYKLAYYDTLTKIPNRSMFYKKLEQAIVTSNHSDQMVVILCMDLDGFKMINDSLGHNVGDKLLKEVASRISACVKSSDTVFRIGGDEFTVILEAVKDLEFVKMMAEDIIYAIQQPYFVEEKEITLGISIGIAVAPHDETTVEGLVRKADAAMYDAKESGKGRYSFSSEEIERRNHEVLDMHIKLKKALEKNEFKLYLQPQISYKQGIPTLVGAEALIRWETSEGIMFTPDKFIPISENNGMIIPIGEWILDEILHIHQQLKDNNILIKLAINISTKQLEVCSFFSKIEEVMTLAAAQELMLEMEITESFLLDDIHGARKTIQEIQRYGIKIALDDFGTGFSSLNYLTRLPIDYLKIDKSFIDDIASDEQKSIVPYIISMAQALNIQTIAEGIETQEQMQKLADYGCSEMQGYYWGKPMPLETFISFAQQFKESVKNK</sequence>
<dbReference type="Gene3D" id="3.30.450.20">
    <property type="entry name" value="PAS domain"/>
    <property type="match status" value="2"/>
</dbReference>
<evidence type="ECO:0000313" key="6">
    <source>
        <dbReference type="EMBL" id="GLC89794.1"/>
    </source>
</evidence>
<dbReference type="SUPFAM" id="SSF55073">
    <property type="entry name" value="Nucleotide cyclase"/>
    <property type="match status" value="1"/>
</dbReference>
<dbReference type="InterPro" id="IPR031621">
    <property type="entry name" value="HisKA_7TM"/>
</dbReference>
<feature type="transmembrane region" description="Helical" evidence="1">
    <location>
        <begin position="6"/>
        <end position="24"/>
    </location>
</feature>
<dbReference type="InterPro" id="IPR029787">
    <property type="entry name" value="Nucleotide_cyclase"/>
</dbReference>
<dbReference type="NCBIfam" id="TIGR00254">
    <property type="entry name" value="GGDEF"/>
    <property type="match status" value="1"/>
</dbReference>
<proteinExistence type="predicted"/>
<evidence type="ECO:0000259" key="5">
    <source>
        <dbReference type="PROSITE" id="PS50887"/>
    </source>
</evidence>
<dbReference type="InterPro" id="IPR052155">
    <property type="entry name" value="Biofilm_reg_signaling"/>
</dbReference>
<dbReference type="Pfam" id="PF16927">
    <property type="entry name" value="HisKA_7TM"/>
    <property type="match status" value="1"/>
</dbReference>
<feature type="transmembrane region" description="Helical" evidence="1">
    <location>
        <begin position="174"/>
        <end position="193"/>
    </location>
</feature>
<dbReference type="SMART" id="SM00091">
    <property type="entry name" value="PAS"/>
    <property type="match status" value="2"/>
</dbReference>
<comment type="caution">
    <text evidence="6">The sequence shown here is derived from an EMBL/GenBank/DDBJ whole genome shotgun (WGS) entry which is preliminary data.</text>
</comment>
<keyword evidence="1" id="KW-0812">Transmembrane</keyword>
<evidence type="ECO:0000259" key="4">
    <source>
        <dbReference type="PROSITE" id="PS50883"/>
    </source>
</evidence>
<dbReference type="CDD" id="cd01949">
    <property type="entry name" value="GGDEF"/>
    <property type="match status" value="1"/>
</dbReference>
<feature type="transmembrane region" description="Helical" evidence="1">
    <location>
        <begin position="64"/>
        <end position="82"/>
    </location>
</feature>
<dbReference type="InterPro" id="IPR035919">
    <property type="entry name" value="EAL_sf"/>
</dbReference>
<dbReference type="PROSITE" id="PS50112">
    <property type="entry name" value="PAS"/>
    <property type="match status" value="1"/>
</dbReference>